<keyword evidence="3" id="KW-1185">Reference proteome</keyword>
<gene>
    <name evidence="2" type="ORF">MuYL_0066</name>
</gene>
<name>A0A223NPZ1_9SPHI</name>
<dbReference type="OrthoDB" id="1441145at2"/>
<dbReference type="Proteomes" id="UP000215002">
    <property type="component" value="Chromosome"/>
</dbReference>
<proteinExistence type="predicted"/>
<evidence type="ECO:0000256" key="1">
    <source>
        <dbReference type="SAM" id="Coils"/>
    </source>
</evidence>
<dbReference type="AlphaFoldDB" id="A0A223NPZ1"/>
<accession>A0A223NPZ1</accession>
<keyword evidence="1" id="KW-0175">Coiled coil</keyword>
<dbReference type="KEGG" id="muc:MuYL_0066"/>
<evidence type="ECO:0000313" key="3">
    <source>
        <dbReference type="Proteomes" id="UP000215002"/>
    </source>
</evidence>
<reference evidence="2 3" key="1">
    <citation type="submission" date="2017-08" db="EMBL/GenBank/DDBJ databases">
        <title>Complete genome sequence of Mucilaginibacter sp. strain BJC16-A31.</title>
        <authorList>
            <consortium name="Henan University of Science and Technology"/>
            <person name="You X."/>
        </authorList>
    </citation>
    <scope>NUCLEOTIDE SEQUENCE [LARGE SCALE GENOMIC DNA]</scope>
    <source>
        <strain evidence="2 3">BJC16-A31</strain>
    </source>
</reference>
<organism evidence="2 3">
    <name type="scientific">Mucilaginibacter xinganensis</name>
    <dbReference type="NCBI Taxonomy" id="1234841"/>
    <lineage>
        <taxon>Bacteria</taxon>
        <taxon>Pseudomonadati</taxon>
        <taxon>Bacteroidota</taxon>
        <taxon>Sphingobacteriia</taxon>
        <taxon>Sphingobacteriales</taxon>
        <taxon>Sphingobacteriaceae</taxon>
        <taxon>Mucilaginibacter</taxon>
    </lineage>
</organism>
<dbReference type="RefSeq" id="WP_094568627.1">
    <property type="nucleotide sequence ID" value="NZ_CP022743.1"/>
</dbReference>
<dbReference type="EMBL" id="CP022743">
    <property type="protein sequence ID" value="ASU31969.1"/>
    <property type="molecule type" value="Genomic_DNA"/>
</dbReference>
<protein>
    <submittedName>
        <fullName evidence="2">Uncharacterized protein</fullName>
    </submittedName>
</protein>
<feature type="coiled-coil region" evidence="1">
    <location>
        <begin position="95"/>
        <end position="122"/>
    </location>
</feature>
<evidence type="ECO:0000313" key="2">
    <source>
        <dbReference type="EMBL" id="ASU31969.1"/>
    </source>
</evidence>
<sequence length="134" mass="15883">METLNNMSARSLQYYVIGRQWASDLEFFRIETAFLHRLLEDYFVGLLNEMHLQQLKHAGLNLFYLEKDETELSKMLDEQIKQLELMAEDVIPENCEELAGKQAQLENRVANLMHKYRSVKKEIFELVENVMNVK</sequence>